<dbReference type="Gene3D" id="2.60.40.770">
    <property type="match status" value="1"/>
</dbReference>
<dbReference type="SMART" id="SM00737">
    <property type="entry name" value="ML"/>
    <property type="match status" value="1"/>
</dbReference>
<sequence length="150" mass="16693">MSVSALLFVIFLFGGAYSTVVSQCPTGPLPDDVQVENCDAEPCVFYINSNTSMIMKFKSPRKLEHFAPNAVASLMGINVTYPLDQDDACVGITNTKCPIEEGEQVEYTYGMYILPVFPEVSLNLEFSLRDKDSNDEIIECFKLDIELKKA</sequence>
<dbReference type="InterPro" id="IPR003172">
    <property type="entry name" value="ML_dom"/>
</dbReference>
<proteinExistence type="inferred from homology"/>
<keyword evidence="7" id="KW-1185">Reference proteome</keyword>
<keyword evidence="4" id="KW-0732">Signal</keyword>
<dbReference type="GO" id="GO:0032934">
    <property type="term" value="F:sterol binding"/>
    <property type="evidence" value="ECO:0000318"/>
    <property type="project" value="GO_Central"/>
</dbReference>
<dbReference type="Proteomes" id="UP000007266">
    <property type="component" value="Linkage group 5"/>
</dbReference>
<dbReference type="PhylomeDB" id="A0A139WI79"/>
<feature type="chain" id="PRO_5007299973" evidence="4">
    <location>
        <begin position="19"/>
        <end position="150"/>
    </location>
</feature>
<dbReference type="EMBL" id="KQ971342">
    <property type="protein sequence ID" value="KYB27614.1"/>
    <property type="molecule type" value="Genomic_DNA"/>
</dbReference>
<dbReference type="Pfam" id="PF02221">
    <property type="entry name" value="E1_DerP2_DerF2"/>
    <property type="match status" value="1"/>
</dbReference>
<dbReference type="FunCoup" id="A0A139WI79">
    <property type="interactions" value="113"/>
</dbReference>
<gene>
    <name evidence="6" type="primary">AUGUSTUS-3.0.2_34688</name>
    <name evidence="6" type="ORF">TcasGA2_TC034688</name>
</gene>
<reference evidence="6 7" key="2">
    <citation type="journal article" date="2010" name="Nucleic Acids Res.">
        <title>BeetleBase in 2010: revisions to provide comprehensive genomic information for Tribolium castaneum.</title>
        <authorList>
            <person name="Kim H.S."/>
            <person name="Murphy T."/>
            <person name="Xia J."/>
            <person name="Caragea D."/>
            <person name="Park Y."/>
            <person name="Beeman R.W."/>
            <person name="Lorenzen M.D."/>
            <person name="Butcher S."/>
            <person name="Manak J.R."/>
            <person name="Brown S.J."/>
        </authorList>
    </citation>
    <scope>GENOME REANNOTATION</scope>
    <source>
        <strain evidence="6 7">Georgia GA2</strain>
    </source>
</reference>
<dbReference type="OrthoDB" id="6489092at2759"/>
<evidence type="ECO:0000256" key="3">
    <source>
        <dbReference type="ARBA" id="ARBA00022525"/>
    </source>
</evidence>
<dbReference type="GO" id="GO:0005576">
    <property type="term" value="C:extracellular region"/>
    <property type="evidence" value="ECO:0007669"/>
    <property type="project" value="UniProtKB-SubCell"/>
</dbReference>
<evidence type="ECO:0000256" key="1">
    <source>
        <dbReference type="ARBA" id="ARBA00004613"/>
    </source>
</evidence>
<evidence type="ECO:0000313" key="6">
    <source>
        <dbReference type="EMBL" id="KYB27614.1"/>
    </source>
</evidence>
<name>A0A139WI79_TRICA</name>
<accession>A0A139WI79</accession>
<comment type="similarity">
    <text evidence="2">Belongs to the NPC2 family.</text>
</comment>
<dbReference type="OMA" id="EQANTCA"/>
<dbReference type="eggNOG" id="KOG4063">
    <property type="taxonomic scope" value="Eukaryota"/>
</dbReference>
<reference evidence="6 7" key="1">
    <citation type="journal article" date="2008" name="Nature">
        <title>The genome of the model beetle and pest Tribolium castaneum.</title>
        <authorList>
            <consortium name="Tribolium Genome Sequencing Consortium"/>
            <person name="Richards S."/>
            <person name="Gibbs R.A."/>
            <person name="Weinstock G.M."/>
            <person name="Brown S.J."/>
            <person name="Denell R."/>
            <person name="Beeman R.W."/>
            <person name="Gibbs R."/>
            <person name="Beeman R.W."/>
            <person name="Brown S.J."/>
            <person name="Bucher G."/>
            <person name="Friedrich M."/>
            <person name="Grimmelikhuijzen C.J."/>
            <person name="Klingler M."/>
            <person name="Lorenzen M."/>
            <person name="Richards S."/>
            <person name="Roth S."/>
            <person name="Schroder R."/>
            <person name="Tautz D."/>
            <person name="Zdobnov E.M."/>
            <person name="Muzny D."/>
            <person name="Gibbs R.A."/>
            <person name="Weinstock G.M."/>
            <person name="Attaway T."/>
            <person name="Bell S."/>
            <person name="Buhay C.J."/>
            <person name="Chandrabose M.N."/>
            <person name="Chavez D."/>
            <person name="Clerk-Blankenburg K.P."/>
            <person name="Cree A."/>
            <person name="Dao M."/>
            <person name="Davis C."/>
            <person name="Chacko J."/>
            <person name="Dinh H."/>
            <person name="Dugan-Rocha S."/>
            <person name="Fowler G."/>
            <person name="Garner T.T."/>
            <person name="Garnes J."/>
            <person name="Gnirke A."/>
            <person name="Hawes A."/>
            <person name="Hernandez J."/>
            <person name="Hines S."/>
            <person name="Holder M."/>
            <person name="Hume J."/>
            <person name="Jhangiani S.N."/>
            <person name="Joshi V."/>
            <person name="Khan Z.M."/>
            <person name="Jackson L."/>
            <person name="Kovar C."/>
            <person name="Kowis A."/>
            <person name="Lee S."/>
            <person name="Lewis L.R."/>
            <person name="Margolis J."/>
            <person name="Morgan M."/>
            <person name="Nazareth L.V."/>
            <person name="Nguyen N."/>
            <person name="Okwuonu G."/>
            <person name="Parker D."/>
            <person name="Richards S."/>
            <person name="Ruiz S.J."/>
            <person name="Santibanez J."/>
            <person name="Savard J."/>
            <person name="Scherer S.E."/>
            <person name="Schneider B."/>
            <person name="Sodergren E."/>
            <person name="Tautz D."/>
            <person name="Vattahil S."/>
            <person name="Villasana D."/>
            <person name="White C.S."/>
            <person name="Wright R."/>
            <person name="Park Y."/>
            <person name="Beeman R.W."/>
            <person name="Lord J."/>
            <person name="Oppert B."/>
            <person name="Lorenzen M."/>
            <person name="Brown S."/>
            <person name="Wang L."/>
            <person name="Savard J."/>
            <person name="Tautz D."/>
            <person name="Richards S."/>
            <person name="Weinstock G."/>
            <person name="Gibbs R.A."/>
            <person name="Liu Y."/>
            <person name="Worley K."/>
            <person name="Weinstock G."/>
            <person name="Elsik C.G."/>
            <person name="Reese J.T."/>
            <person name="Elhaik E."/>
            <person name="Landan G."/>
            <person name="Graur D."/>
            <person name="Arensburger P."/>
            <person name="Atkinson P."/>
            <person name="Beeman R.W."/>
            <person name="Beidler J."/>
            <person name="Brown S.J."/>
            <person name="Demuth J.P."/>
            <person name="Drury D.W."/>
            <person name="Du Y.Z."/>
            <person name="Fujiwara H."/>
            <person name="Lorenzen M."/>
            <person name="Maselli V."/>
            <person name="Osanai M."/>
            <person name="Park Y."/>
            <person name="Robertson H.M."/>
            <person name="Tu Z."/>
            <person name="Wang J.J."/>
            <person name="Wang S."/>
            <person name="Richards S."/>
            <person name="Song H."/>
            <person name="Zhang L."/>
            <person name="Sodergren E."/>
            <person name="Werner D."/>
            <person name="Stanke M."/>
            <person name="Morgenstern B."/>
            <person name="Solovyev V."/>
            <person name="Kosarev P."/>
            <person name="Brown G."/>
            <person name="Chen H.C."/>
            <person name="Ermolaeva O."/>
            <person name="Hlavina W."/>
            <person name="Kapustin Y."/>
            <person name="Kiryutin B."/>
            <person name="Kitts P."/>
            <person name="Maglott D."/>
            <person name="Pruitt K."/>
            <person name="Sapojnikov V."/>
            <person name="Souvorov A."/>
            <person name="Mackey A.J."/>
            <person name="Waterhouse R.M."/>
            <person name="Wyder S."/>
            <person name="Zdobnov E.M."/>
            <person name="Zdobnov E.M."/>
            <person name="Wyder S."/>
            <person name="Kriventseva E.V."/>
            <person name="Kadowaki T."/>
            <person name="Bork P."/>
            <person name="Aranda M."/>
            <person name="Bao R."/>
            <person name="Beermann A."/>
            <person name="Berns N."/>
            <person name="Bolognesi R."/>
            <person name="Bonneton F."/>
            <person name="Bopp D."/>
            <person name="Brown S.J."/>
            <person name="Bucher G."/>
            <person name="Butts T."/>
            <person name="Chaumot A."/>
            <person name="Denell R.E."/>
            <person name="Ferrier D.E."/>
            <person name="Friedrich M."/>
            <person name="Gordon C.M."/>
            <person name="Jindra M."/>
            <person name="Klingler M."/>
            <person name="Lan Q."/>
            <person name="Lattorff H.M."/>
            <person name="Laudet V."/>
            <person name="von Levetsow C."/>
            <person name="Liu Z."/>
            <person name="Lutz R."/>
            <person name="Lynch J.A."/>
            <person name="da Fonseca R.N."/>
            <person name="Posnien N."/>
            <person name="Reuter R."/>
            <person name="Roth S."/>
            <person name="Savard J."/>
            <person name="Schinko J.B."/>
            <person name="Schmitt C."/>
            <person name="Schoppmeier M."/>
            <person name="Schroder R."/>
            <person name="Shippy T.D."/>
            <person name="Simonnet F."/>
            <person name="Marques-Souza H."/>
            <person name="Tautz D."/>
            <person name="Tomoyasu Y."/>
            <person name="Trauner J."/>
            <person name="Van der Zee M."/>
            <person name="Vervoort M."/>
            <person name="Wittkopp N."/>
            <person name="Wimmer E.A."/>
            <person name="Yang X."/>
            <person name="Jones A.K."/>
            <person name="Sattelle D.B."/>
            <person name="Ebert P.R."/>
            <person name="Nelson D."/>
            <person name="Scott J.G."/>
            <person name="Beeman R.W."/>
            <person name="Muthukrishnan S."/>
            <person name="Kramer K.J."/>
            <person name="Arakane Y."/>
            <person name="Beeman R.W."/>
            <person name="Zhu Q."/>
            <person name="Hogenkamp D."/>
            <person name="Dixit R."/>
            <person name="Oppert B."/>
            <person name="Jiang H."/>
            <person name="Zou Z."/>
            <person name="Marshall J."/>
            <person name="Elpidina E."/>
            <person name="Vinokurov K."/>
            <person name="Oppert C."/>
            <person name="Zou Z."/>
            <person name="Evans J."/>
            <person name="Lu Z."/>
            <person name="Zhao P."/>
            <person name="Sumathipala N."/>
            <person name="Altincicek B."/>
            <person name="Vilcinskas A."/>
            <person name="Williams M."/>
            <person name="Hultmark D."/>
            <person name="Hetru C."/>
            <person name="Jiang H."/>
            <person name="Grimmelikhuijzen C.J."/>
            <person name="Hauser F."/>
            <person name="Cazzamali G."/>
            <person name="Williamson M."/>
            <person name="Park Y."/>
            <person name="Li B."/>
            <person name="Tanaka Y."/>
            <person name="Predel R."/>
            <person name="Neupert S."/>
            <person name="Schachtner J."/>
            <person name="Verleyen P."/>
            <person name="Raible F."/>
            <person name="Bork P."/>
            <person name="Friedrich M."/>
            <person name="Walden K.K."/>
            <person name="Robertson H.M."/>
            <person name="Angeli S."/>
            <person name="Foret S."/>
            <person name="Bucher G."/>
            <person name="Schuetz S."/>
            <person name="Maleszka R."/>
            <person name="Wimmer E.A."/>
            <person name="Beeman R.W."/>
            <person name="Lorenzen M."/>
            <person name="Tomoyasu Y."/>
            <person name="Miller S.C."/>
            <person name="Grossmann D."/>
            <person name="Bucher G."/>
        </authorList>
    </citation>
    <scope>NUCLEOTIDE SEQUENCE [LARGE SCALE GENOMIC DNA]</scope>
    <source>
        <strain evidence="6 7">Georgia GA2</strain>
    </source>
</reference>
<dbReference type="SMR" id="A0A139WI79"/>
<dbReference type="STRING" id="7070.A0A139WI79"/>
<protein>
    <submittedName>
        <fullName evidence="6">Protein NPC2 homolog-like protein</fullName>
    </submittedName>
</protein>
<feature type="domain" description="MD-2-related lipid-recognition" evidence="5">
    <location>
        <begin position="21"/>
        <end position="145"/>
    </location>
</feature>
<evidence type="ECO:0000259" key="5">
    <source>
        <dbReference type="SMART" id="SM00737"/>
    </source>
</evidence>
<dbReference type="GO" id="GO:0015918">
    <property type="term" value="P:sterol transport"/>
    <property type="evidence" value="ECO:0000318"/>
    <property type="project" value="GO_Central"/>
</dbReference>
<dbReference type="KEGG" id="tca:663453"/>
<dbReference type="InterPro" id="IPR039670">
    <property type="entry name" value="NPC2-like"/>
</dbReference>
<organism evidence="6 7">
    <name type="scientific">Tribolium castaneum</name>
    <name type="common">Red flour beetle</name>
    <dbReference type="NCBI Taxonomy" id="7070"/>
    <lineage>
        <taxon>Eukaryota</taxon>
        <taxon>Metazoa</taxon>
        <taxon>Ecdysozoa</taxon>
        <taxon>Arthropoda</taxon>
        <taxon>Hexapoda</taxon>
        <taxon>Insecta</taxon>
        <taxon>Pterygota</taxon>
        <taxon>Neoptera</taxon>
        <taxon>Endopterygota</taxon>
        <taxon>Coleoptera</taxon>
        <taxon>Polyphaga</taxon>
        <taxon>Cucujiformia</taxon>
        <taxon>Tenebrionidae</taxon>
        <taxon>Tenebrionidae incertae sedis</taxon>
        <taxon>Tribolium</taxon>
    </lineage>
</organism>
<dbReference type="InterPro" id="IPR014756">
    <property type="entry name" value="Ig_E-set"/>
</dbReference>
<dbReference type="InParanoid" id="A0A139WI79"/>
<dbReference type="FunFam" id="2.60.40.770:FF:000001">
    <property type="entry name" value="NPC intracellular cholesterol transporter 2"/>
    <property type="match status" value="1"/>
</dbReference>
<dbReference type="SUPFAM" id="SSF81296">
    <property type="entry name" value="E set domains"/>
    <property type="match status" value="1"/>
</dbReference>
<dbReference type="AlphaFoldDB" id="A0A139WI79"/>
<keyword evidence="3" id="KW-0964">Secreted</keyword>
<evidence type="ECO:0000256" key="4">
    <source>
        <dbReference type="SAM" id="SignalP"/>
    </source>
</evidence>
<dbReference type="PANTHER" id="PTHR11306:SF68">
    <property type="entry name" value="NPC INTRACELLULAR CHOLESTEROL TRANSPORTER 2"/>
    <property type="match status" value="1"/>
</dbReference>
<evidence type="ECO:0000256" key="2">
    <source>
        <dbReference type="ARBA" id="ARBA00006370"/>
    </source>
</evidence>
<comment type="subcellular location">
    <subcellularLocation>
        <location evidence="1">Secreted</location>
    </subcellularLocation>
</comment>
<evidence type="ECO:0000313" key="7">
    <source>
        <dbReference type="Proteomes" id="UP000007266"/>
    </source>
</evidence>
<feature type="signal peptide" evidence="4">
    <location>
        <begin position="1"/>
        <end position="18"/>
    </location>
</feature>
<dbReference type="PANTHER" id="PTHR11306">
    <property type="entry name" value="NIEMANN PICK TYPE C2 PROTEIN NPC2-RELATED"/>
    <property type="match status" value="1"/>
</dbReference>